<comment type="caution">
    <text evidence="1">The sequence shown here is derived from an EMBL/GenBank/DDBJ whole genome shotgun (WGS) entry which is preliminary data.</text>
</comment>
<organism evidence="1 2">
    <name type="scientific">Flammeovirga pacifica</name>
    <dbReference type="NCBI Taxonomy" id="915059"/>
    <lineage>
        <taxon>Bacteria</taxon>
        <taxon>Pseudomonadati</taxon>
        <taxon>Bacteroidota</taxon>
        <taxon>Cytophagia</taxon>
        <taxon>Cytophagales</taxon>
        <taxon>Flammeovirgaceae</taxon>
        <taxon>Flammeovirga</taxon>
    </lineage>
</organism>
<sequence>MNKPFNRSFYLTILLFCITLSTLLGQESDSVIYQKIQIKAFVPIVIGDSTYTSLKDTIIYVQKQQIETYDSAAILKSENFYNSLQEALEKRRLTKELSNFLLVNRKKNNKEDQNHSTISEGMCFENKIVRSINYIRLYPFGGDVKDPYPETASPVGHYANGVHNKTKEQVIRKNILFKEGDVINDFDLSESERILRALPFIKDAEIYACDLPNNEIDIYVVSKDQWTIGAKFDTYFGDYGAGLYNTNFLGMGQYVYVGGILQPNAPTPIGFDVEYRYNNIGGSFIDVIADFTDSDQESYYGIGTVKDFVSSSTKWAGELSYENVRQTFGYTTSDSAFIPETENPERFWEPHKYEKVYAWAGKSVRIDPKKNRNITLIMGRYREQFSSRPSQTSKDTLYRYQDKTHYIGSLTYNQRNYRKISYLQGFGRNEDVPNGWLFKSTFGLEQNEFFDENRPYIGFRGDYGKFTPWGYFRFNYEFGQFIQSEYKQQVQDLGIHYFTNLWAVKRNYVRIFLDWNLTKGSDLIPGQYLYFISDDIFSNYNINVNTKRGTRRSQLKQEFVWFTPWYFYGFKFAFYQHFEVGFLLDEEDVSISRDQTFTSFGGGIRTRNENLVFNTISLDFKLYPNTPDGRSNYQISVSTSIQLPLFDFKPSRPQFIPFE</sequence>
<gene>
    <name evidence="1" type="ORF">NH26_07190</name>
</gene>
<dbReference type="Proteomes" id="UP000179797">
    <property type="component" value="Unassembled WGS sequence"/>
</dbReference>
<protein>
    <recommendedName>
        <fullName evidence="3">POTRA domain-containing protein</fullName>
    </recommendedName>
</protein>
<reference evidence="1 2" key="1">
    <citation type="journal article" date="2012" name="Int. J. Syst. Evol. Microbiol.">
        <title>Flammeovirga pacifica sp. nov., isolated from deep-sea sediment.</title>
        <authorList>
            <person name="Xu H."/>
            <person name="Fu Y."/>
            <person name="Yang N."/>
            <person name="Ding Z."/>
            <person name="Lai Q."/>
            <person name="Zeng R."/>
        </authorList>
    </citation>
    <scope>NUCLEOTIDE SEQUENCE [LARGE SCALE GENOMIC DNA]</scope>
    <source>
        <strain evidence="2">DSM 24597 / LMG 26175 / WPAGA1</strain>
    </source>
</reference>
<evidence type="ECO:0008006" key="3">
    <source>
        <dbReference type="Google" id="ProtNLM"/>
    </source>
</evidence>
<proteinExistence type="predicted"/>
<accession>A0A1S1YYS0</accession>
<dbReference type="RefSeq" id="WP_044218511.1">
    <property type="nucleotide sequence ID" value="NZ_JRYR02000001.1"/>
</dbReference>
<dbReference type="STRING" id="915059.NH26_07190"/>
<keyword evidence="2" id="KW-1185">Reference proteome</keyword>
<evidence type="ECO:0000313" key="2">
    <source>
        <dbReference type="Proteomes" id="UP000179797"/>
    </source>
</evidence>
<dbReference type="EMBL" id="JRYR02000001">
    <property type="protein sequence ID" value="OHX66148.1"/>
    <property type="molecule type" value="Genomic_DNA"/>
</dbReference>
<name>A0A1S1YYS0_FLAPC</name>
<evidence type="ECO:0000313" key="1">
    <source>
        <dbReference type="EMBL" id="OHX66148.1"/>
    </source>
</evidence>
<dbReference type="Gene3D" id="3.10.20.310">
    <property type="entry name" value="membrane protein fhac"/>
    <property type="match status" value="1"/>
</dbReference>
<dbReference type="AlphaFoldDB" id="A0A1S1YYS0"/>
<dbReference type="OrthoDB" id="609711at2"/>